<evidence type="ECO:0000313" key="2">
    <source>
        <dbReference type="EMBL" id="ROP26583.1"/>
    </source>
</evidence>
<evidence type="ECO:0000256" key="1">
    <source>
        <dbReference type="SAM" id="SignalP"/>
    </source>
</evidence>
<dbReference type="EMBL" id="RJKN01000012">
    <property type="protein sequence ID" value="ROP26583.1"/>
    <property type="molecule type" value="Genomic_DNA"/>
</dbReference>
<dbReference type="InParanoid" id="A0A3N1G8M7"/>
<protein>
    <submittedName>
        <fullName evidence="2">Uncharacterized protein</fullName>
    </submittedName>
</protein>
<reference evidence="2 3" key="1">
    <citation type="journal article" date="2015" name="Stand. Genomic Sci.">
        <title>Genomic Encyclopedia of Bacterial and Archaeal Type Strains, Phase III: the genomes of soil and plant-associated and newly described type strains.</title>
        <authorList>
            <person name="Whitman W.B."/>
            <person name="Woyke T."/>
            <person name="Klenk H.P."/>
            <person name="Zhou Y."/>
            <person name="Lilburn T.G."/>
            <person name="Beck B.J."/>
            <person name="De Vos P."/>
            <person name="Vandamme P."/>
            <person name="Eisen J.A."/>
            <person name="Garrity G."/>
            <person name="Hugenholtz P."/>
            <person name="Kyrpides N.C."/>
        </authorList>
    </citation>
    <scope>NUCLEOTIDE SEQUENCE [LARGE SCALE GENOMIC DNA]</scope>
    <source>
        <strain evidence="2 3">CECT 7306</strain>
    </source>
</reference>
<dbReference type="RefSeq" id="WP_123381405.1">
    <property type="nucleotide sequence ID" value="NZ_RJKN01000012.1"/>
</dbReference>
<evidence type="ECO:0000313" key="3">
    <source>
        <dbReference type="Proteomes" id="UP000276232"/>
    </source>
</evidence>
<organism evidence="2 3">
    <name type="scientific">Pseudokineococcus lusitanus</name>
    <dbReference type="NCBI Taxonomy" id="763993"/>
    <lineage>
        <taxon>Bacteria</taxon>
        <taxon>Bacillati</taxon>
        <taxon>Actinomycetota</taxon>
        <taxon>Actinomycetes</taxon>
        <taxon>Kineosporiales</taxon>
        <taxon>Kineosporiaceae</taxon>
        <taxon>Pseudokineococcus</taxon>
    </lineage>
</organism>
<sequence>MVLGPKTGKALVLLAAAALTATTACASPAPGEQQVPLVTVGPDPTGDRGLDASGREGVLTVNGAGCPTIDDENVLAWPSGSTWSVPGQSIELPDGSVVERGDTLVVSATSPLDPTEWFDAATLELNDRCTAGSTVENRNPGGAPDVLIA</sequence>
<feature type="chain" id="PRO_5018239703" evidence="1">
    <location>
        <begin position="27"/>
        <end position="149"/>
    </location>
</feature>
<dbReference type="PROSITE" id="PS51257">
    <property type="entry name" value="PROKAR_LIPOPROTEIN"/>
    <property type="match status" value="1"/>
</dbReference>
<comment type="caution">
    <text evidence="2">The sequence shown here is derived from an EMBL/GenBank/DDBJ whole genome shotgun (WGS) entry which is preliminary data.</text>
</comment>
<accession>A0A3N1G8M7</accession>
<feature type="signal peptide" evidence="1">
    <location>
        <begin position="1"/>
        <end position="26"/>
    </location>
</feature>
<proteinExistence type="predicted"/>
<dbReference type="AlphaFoldDB" id="A0A3N1G8M7"/>
<gene>
    <name evidence="2" type="ORF">EDC03_3340</name>
</gene>
<dbReference type="Proteomes" id="UP000276232">
    <property type="component" value="Unassembled WGS sequence"/>
</dbReference>
<name>A0A3N1G8M7_9ACTN</name>
<keyword evidence="1" id="KW-0732">Signal</keyword>
<keyword evidence="3" id="KW-1185">Reference proteome</keyword>